<evidence type="ECO:0000256" key="6">
    <source>
        <dbReference type="SAM" id="SignalP"/>
    </source>
</evidence>
<evidence type="ECO:0000256" key="1">
    <source>
        <dbReference type="ARBA" id="ARBA00001974"/>
    </source>
</evidence>
<evidence type="ECO:0000313" key="8">
    <source>
        <dbReference type="Proteomes" id="UP000054144"/>
    </source>
</evidence>
<keyword evidence="3" id="KW-0274">FAD</keyword>
<dbReference type="GO" id="GO:0005737">
    <property type="term" value="C:cytoplasm"/>
    <property type="evidence" value="ECO:0007669"/>
    <property type="project" value="TreeGrafter"/>
</dbReference>
<dbReference type="Proteomes" id="UP000054144">
    <property type="component" value="Unassembled WGS sequence"/>
</dbReference>
<sequence>MSGLSKNIVVLGAGVVGLTTAVRIQEKGGYNVTILAEILPSDPKSIRYTSQWAGAHRRQSCQSMMSGMLSRELFEQVAALKFASNAGYLFVRLGKLGIISATPYAHSEPDLDLGETWSMATSHFLRGSIGSSSVFSLPSALAPGKTSGPELEGGGWRLSKRLTTGD</sequence>
<dbReference type="SUPFAM" id="SSF51971">
    <property type="entry name" value="Nucleotide-binding domain"/>
    <property type="match status" value="1"/>
</dbReference>
<evidence type="ECO:0000256" key="5">
    <source>
        <dbReference type="SAM" id="MobiDB-lite"/>
    </source>
</evidence>
<dbReference type="GO" id="GO:0019478">
    <property type="term" value="P:D-amino acid catabolic process"/>
    <property type="evidence" value="ECO:0007669"/>
    <property type="project" value="TreeGrafter"/>
</dbReference>
<keyword evidence="6" id="KW-0732">Signal</keyword>
<dbReference type="InterPro" id="IPR023209">
    <property type="entry name" value="DAO"/>
</dbReference>
<feature type="region of interest" description="Disordered" evidence="5">
    <location>
        <begin position="144"/>
        <end position="166"/>
    </location>
</feature>
<dbReference type="PANTHER" id="PTHR11530">
    <property type="entry name" value="D-AMINO ACID OXIDASE"/>
    <property type="match status" value="1"/>
</dbReference>
<dbReference type="EMBL" id="KN881833">
    <property type="protein sequence ID" value="KIY48480.1"/>
    <property type="molecule type" value="Genomic_DNA"/>
</dbReference>
<proteinExistence type="predicted"/>
<name>A0A0D7ACU5_9AGAR</name>
<evidence type="ECO:0000256" key="4">
    <source>
        <dbReference type="ARBA" id="ARBA00023002"/>
    </source>
</evidence>
<dbReference type="GO" id="GO:0003884">
    <property type="term" value="F:D-amino-acid oxidase activity"/>
    <property type="evidence" value="ECO:0007669"/>
    <property type="project" value="InterPro"/>
</dbReference>
<evidence type="ECO:0000256" key="2">
    <source>
        <dbReference type="ARBA" id="ARBA00022630"/>
    </source>
</evidence>
<feature type="chain" id="PRO_5002316233" evidence="6">
    <location>
        <begin position="22"/>
        <end position="166"/>
    </location>
</feature>
<dbReference type="OrthoDB" id="2015447at2759"/>
<protein>
    <submittedName>
        <fullName evidence="7">Uncharacterized protein</fullName>
    </submittedName>
</protein>
<feature type="signal peptide" evidence="6">
    <location>
        <begin position="1"/>
        <end position="21"/>
    </location>
</feature>
<keyword evidence="4" id="KW-0560">Oxidoreductase</keyword>
<organism evidence="7 8">
    <name type="scientific">Fistulina hepatica ATCC 64428</name>
    <dbReference type="NCBI Taxonomy" id="1128425"/>
    <lineage>
        <taxon>Eukaryota</taxon>
        <taxon>Fungi</taxon>
        <taxon>Dikarya</taxon>
        <taxon>Basidiomycota</taxon>
        <taxon>Agaricomycotina</taxon>
        <taxon>Agaricomycetes</taxon>
        <taxon>Agaricomycetidae</taxon>
        <taxon>Agaricales</taxon>
        <taxon>Fistulinaceae</taxon>
        <taxon>Fistulina</taxon>
    </lineage>
</organism>
<evidence type="ECO:0000313" key="7">
    <source>
        <dbReference type="EMBL" id="KIY48480.1"/>
    </source>
</evidence>
<dbReference type="Gene3D" id="3.40.50.720">
    <property type="entry name" value="NAD(P)-binding Rossmann-like Domain"/>
    <property type="match status" value="1"/>
</dbReference>
<accession>A0A0D7ACU5</accession>
<dbReference type="PANTHER" id="PTHR11530:SF11">
    <property type="entry name" value="D-ASPARTATE OXIDASE"/>
    <property type="match status" value="1"/>
</dbReference>
<comment type="cofactor">
    <cofactor evidence="1">
        <name>FAD</name>
        <dbReference type="ChEBI" id="CHEBI:57692"/>
    </cofactor>
</comment>
<reference evidence="7 8" key="1">
    <citation type="journal article" date="2015" name="Fungal Genet. Biol.">
        <title>Evolution of novel wood decay mechanisms in Agaricales revealed by the genome sequences of Fistulina hepatica and Cylindrobasidium torrendii.</title>
        <authorList>
            <person name="Floudas D."/>
            <person name="Held B.W."/>
            <person name="Riley R."/>
            <person name="Nagy L.G."/>
            <person name="Koehler G."/>
            <person name="Ransdell A.S."/>
            <person name="Younus H."/>
            <person name="Chow J."/>
            <person name="Chiniquy J."/>
            <person name="Lipzen A."/>
            <person name="Tritt A."/>
            <person name="Sun H."/>
            <person name="Haridas S."/>
            <person name="LaButti K."/>
            <person name="Ohm R.A."/>
            <person name="Kues U."/>
            <person name="Blanchette R.A."/>
            <person name="Grigoriev I.V."/>
            <person name="Minto R.E."/>
            <person name="Hibbett D.S."/>
        </authorList>
    </citation>
    <scope>NUCLEOTIDE SEQUENCE [LARGE SCALE GENOMIC DNA]</scope>
    <source>
        <strain evidence="7 8">ATCC 64428</strain>
    </source>
</reference>
<dbReference type="AlphaFoldDB" id="A0A0D7ACU5"/>
<evidence type="ECO:0000256" key="3">
    <source>
        <dbReference type="ARBA" id="ARBA00022827"/>
    </source>
</evidence>
<keyword evidence="2" id="KW-0285">Flavoprotein</keyword>
<gene>
    <name evidence="7" type="ORF">FISHEDRAFT_58973</name>
</gene>
<keyword evidence="8" id="KW-1185">Reference proteome</keyword>
<dbReference type="GO" id="GO:0071949">
    <property type="term" value="F:FAD binding"/>
    <property type="evidence" value="ECO:0007669"/>
    <property type="project" value="InterPro"/>
</dbReference>